<dbReference type="Gene3D" id="3.40.50.150">
    <property type="entry name" value="Vaccinia Virus protein VP39"/>
    <property type="match status" value="1"/>
</dbReference>
<dbReference type="PANTHER" id="PTHR33841:SF1">
    <property type="entry name" value="DNA METHYLTRANSFERASE A"/>
    <property type="match status" value="1"/>
</dbReference>
<dbReference type="GO" id="GO:0032259">
    <property type="term" value="P:methylation"/>
    <property type="evidence" value="ECO:0007669"/>
    <property type="project" value="UniProtKB-KW"/>
</dbReference>
<name>A0A0C7P1H8_DEFTU</name>
<dbReference type="KEGG" id="dtn:DTL3_0507"/>
<evidence type="ECO:0000256" key="4">
    <source>
        <dbReference type="ARBA" id="ARBA00022691"/>
    </source>
</evidence>
<evidence type="ECO:0000256" key="2">
    <source>
        <dbReference type="ARBA" id="ARBA00022603"/>
    </source>
</evidence>
<dbReference type="InterPro" id="IPR011639">
    <property type="entry name" value="MethylTrfase_TaqI-like_dom"/>
</dbReference>
<dbReference type="InterPro" id="IPR050953">
    <property type="entry name" value="N4_N6_ade-DNA_methylase"/>
</dbReference>
<dbReference type="HOGENOM" id="CLU_007510_3_0_0"/>
<dbReference type="SUPFAM" id="SSF53335">
    <property type="entry name" value="S-adenosyl-L-methionine-dependent methyltransferases"/>
    <property type="match status" value="1"/>
</dbReference>
<proteinExistence type="predicted"/>
<accession>A0A0C7P1H8</accession>
<evidence type="ECO:0000256" key="5">
    <source>
        <dbReference type="ARBA" id="ARBA00047942"/>
    </source>
</evidence>
<dbReference type="Pfam" id="PF07669">
    <property type="entry name" value="Eco57I"/>
    <property type="match status" value="1"/>
</dbReference>
<evidence type="ECO:0000256" key="1">
    <source>
        <dbReference type="ARBA" id="ARBA00011900"/>
    </source>
</evidence>
<evidence type="ECO:0000256" key="3">
    <source>
        <dbReference type="ARBA" id="ARBA00022679"/>
    </source>
</evidence>
<dbReference type="REBASE" id="106595">
    <property type="entry name" value="DtuL3ORF507P"/>
</dbReference>
<keyword evidence="3" id="KW-0808">Transferase</keyword>
<dbReference type="STRING" id="1006576.DTL3_0507"/>
<gene>
    <name evidence="7" type="ORF">DTL3_0507</name>
</gene>
<keyword evidence="4" id="KW-0949">S-adenosyl-L-methionine</keyword>
<dbReference type="AlphaFoldDB" id="A0A0C7P1H8"/>
<evidence type="ECO:0000313" key="7">
    <source>
        <dbReference type="EMBL" id="CEP77829.1"/>
    </source>
</evidence>
<reference evidence="8" key="1">
    <citation type="submission" date="2014-11" db="EMBL/GenBank/DDBJ databases">
        <authorList>
            <person name="Wibberg D."/>
        </authorList>
    </citation>
    <scope>NUCLEOTIDE SEQUENCE [LARGE SCALE GENOMIC DNA]</scope>
    <source>
        <strain evidence="8">L3</strain>
    </source>
</reference>
<comment type="catalytic activity">
    <reaction evidence="5">
        <text>a 2'-deoxyadenosine in DNA + S-adenosyl-L-methionine = an N(6)-methyl-2'-deoxyadenosine in DNA + S-adenosyl-L-homocysteine + H(+)</text>
        <dbReference type="Rhea" id="RHEA:15197"/>
        <dbReference type="Rhea" id="RHEA-COMP:12418"/>
        <dbReference type="Rhea" id="RHEA-COMP:12419"/>
        <dbReference type="ChEBI" id="CHEBI:15378"/>
        <dbReference type="ChEBI" id="CHEBI:57856"/>
        <dbReference type="ChEBI" id="CHEBI:59789"/>
        <dbReference type="ChEBI" id="CHEBI:90615"/>
        <dbReference type="ChEBI" id="CHEBI:90616"/>
        <dbReference type="EC" id="2.1.1.72"/>
    </reaction>
</comment>
<dbReference type="GO" id="GO:0009007">
    <property type="term" value="F:site-specific DNA-methyltransferase (adenine-specific) activity"/>
    <property type="evidence" value="ECO:0007669"/>
    <property type="project" value="UniProtKB-EC"/>
</dbReference>
<evidence type="ECO:0000313" key="8">
    <source>
        <dbReference type="Proteomes" id="UP000032809"/>
    </source>
</evidence>
<dbReference type="PANTHER" id="PTHR33841">
    <property type="entry name" value="DNA METHYLTRANSFERASE YEEA-RELATED"/>
    <property type="match status" value="1"/>
</dbReference>
<dbReference type="PRINTS" id="PR00507">
    <property type="entry name" value="N12N6MTFRASE"/>
</dbReference>
<dbReference type="GO" id="GO:0006304">
    <property type="term" value="P:DNA modification"/>
    <property type="evidence" value="ECO:0007669"/>
    <property type="project" value="InterPro"/>
</dbReference>
<evidence type="ECO:0000259" key="6">
    <source>
        <dbReference type="Pfam" id="PF07669"/>
    </source>
</evidence>
<dbReference type="PROSITE" id="PS00092">
    <property type="entry name" value="N6_MTASE"/>
    <property type="match status" value="1"/>
</dbReference>
<protein>
    <recommendedName>
        <fullName evidence="1">site-specific DNA-methyltransferase (adenine-specific)</fullName>
        <ecNumber evidence="1">2.1.1.72</ecNumber>
    </recommendedName>
</protein>
<dbReference type="InterPro" id="IPR029063">
    <property type="entry name" value="SAM-dependent_MTases_sf"/>
</dbReference>
<dbReference type="EMBL" id="LN824141">
    <property type="protein sequence ID" value="CEP77829.1"/>
    <property type="molecule type" value="Genomic_DNA"/>
</dbReference>
<dbReference type="InterPro" id="IPR002052">
    <property type="entry name" value="DNA_methylase_N6_adenine_CS"/>
</dbReference>
<feature type="domain" description="Type II methyltransferase M.TaqI-like" evidence="6">
    <location>
        <begin position="211"/>
        <end position="390"/>
    </location>
</feature>
<organism evidence="7 8">
    <name type="scientific">Defluviitoga tunisiensis</name>
    <dbReference type="NCBI Taxonomy" id="1006576"/>
    <lineage>
        <taxon>Bacteria</taxon>
        <taxon>Thermotogati</taxon>
        <taxon>Thermotogota</taxon>
        <taxon>Thermotogae</taxon>
        <taxon>Petrotogales</taxon>
        <taxon>Petrotogaceae</taxon>
        <taxon>Defluviitoga</taxon>
    </lineage>
</organism>
<dbReference type="GO" id="GO:0003676">
    <property type="term" value="F:nucleic acid binding"/>
    <property type="evidence" value="ECO:0007669"/>
    <property type="project" value="InterPro"/>
</dbReference>
<keyword evidence="8" id="KW-1185">Reference proteome</keyword>
<keyword evidence="2" id="KW-0489">Methyltransferase</keyword>
<dbReference type="Proteomes" id="UP000032809">
    <property type="component" value="Chromosome I"/>
</dbReference>
<dbReference type="EC" id="2.1.1.72" evidence="1"/>
<sequence length="978" mass="114956">MTVLISLAKKITPKLKNLILEEITKDETISLQLFLSFIVIKVLEAKGLIKKSMRIFEDDVKNPSLLSKYLYLIQILHNNFNNFDAIFSIIHKITEKNLKNIVFLFKETSDENWNNEEIISWCYEYYNYPSEKKAVDNSQFYTPAWIVEFLIEHTLTKNFVDKNNISIEKIRIIDPACGCGNFIIQIYDALKNIYLSKGYEPKEASKMIITHNLYGVDIDEIAVEITNLILKIKAMEDGVLKIRETNFVSIPKLKSGHPLFKKLEVMGSLITQSDLKILKKMNIQDNYLSKLIKILTQKYDIVLTNPPYLDSSDYKDDLKKYINEDYRDFRKNLYSCFIKKNYELLKDNGYIGMITPQTFMFISSYEQTRKFIINNMNIEKLVHFGLGGVFDSALVDTAMYVLKKSKKNNPGEYIQLTSFNGKDEKKKILDAIWKDQNQDLMNRYVYKVDKTIFSKVPRSPFIYWIKQDIIDIFENACLESCADVRQGIATGNNKKFLRYFWEVRKEDISFNHKKDGKKWVPYTKGGPYNKWFGNLWWVIAFDEENYNILKNMGNNLPNRKYYFKRGITYTMTTSKGATFRYLPENFLFDCKGSSIFFHEDKYIFRFLGLLNSAFFSYLEKFVAGSVDLEVGDLKKLPVPTNIFIDSENIKYLELLSKVNIAIKKHNTQIYPTELHFDETLFYEPSKFHLYLHTKNALDTYLLLSNGLIDIIVFDLYNLSPDSINEVYQSEGIPSAFFACEKKVFDKLPPLASLLDEKDINELLLTKEDLNSVEFFIKKFYKNNVHRFEVISCEKKALPEEYYNNYVESLSKKTLQNPALIFNHMKIAASELKQMACLKIDNDIKNYLLESEEGFISYGFSNKNEEILLSKIFKDRFLLEDTINTDLKTFIRKDYFTFHNKLYKNRPIVWKLGNNNFGFLIHYHNINEKTKKNILSFLKKQNDKSKEMTTFTKKIQLIDFNIRIDDGILINKEIFYNIF</sequence>